<dbReference type="Proteomes" id="UP000199211">
    <property type="component" value="Unassembled WGS sequence"/>
</dbReference>
<feature type="region of interest" description="Disordered" evidence="1">
    <location>
        <begin position="198"/>
        <end position="219"/>
    </location>
</feature>
<keyword evidence="2" id="KW-0732">Signal</keyword>
<dbReference type="RefSeq" id="WP_036204995.1">
    <property type="nucleotide sequence ID" value="NZ_CP020931.1"/>
</dbReference>
<accession>A0A1I4MVR8</accession>
<dbReference type="EMBL" id="FOTV01000026">
    <property type="protein sequence ID" value="SFM07391.1"/>
    <property type="molecule type" value="Genomic_DNA"/>
</dbReference>
<dbReference type="Proteomes" id="UP000193100">
    <property type="component" value="Chromosome"/>
</dbReference>
<accession>A0A1W6K8E1</accession>
<evidence type="ECO:0000313" key="4">
    <source>
        <dbReference type="EMBL" id="SFM07391.1"/>
    </source>
</evidence>
<proteinExistence type="predicted"/>
<organism evidence="3 5">
    <name type="scientific">Marinobacter salarius</name>
    <dbReference type="NCBI Taxonomy" id="1420917"/>
    <lineage>
        <taxon>Bacteria</taxon>
        <taxon>Pseudomonadati</taxon>
        <taxon>Pseudomonadota</taxon>
        <taxon>Gammaproteobacteria</taxon>
        <taxon>Pseudomonadales</taxon>
        <taxon>Marinobacteraceae</taxon>
        <taxon>Marinobacter</taxon>
    </lineage>
</organism>
<evidence type="ECO:0000256" key="1">
    <source>
        <dbReference type="SAM" id="MobiDB-lite"/>
    </source>
</evidence>
<evidence type="ECO:0000313" key="5">
    <source>
        <dbReference type="Proteomes" id="UP000193100"/>
    </source>
</evidence>
<keyword evidence="6" id="KW-1185">Reference proteome</keyword>
<feature type="signal peptide" evidence="2">
    <location>
        <begin position="1"/>
        <end position="27"/>
    </location>
</feature>
<evidence type="ECO:0000313" key="6">
    <source>
        <dbReference type="Proteomes" id="UP000199211"/>
    </source>
</evidence>
<gene>
    <name evidence="3" type="ORF">MARSALSMR5_01613</name>
    <name evidence="4" type="ORF">SAMN04487868_12635</name>
</gene>
<protein>
    <submittedName>
        <fullName evidence="4">PEP-CTERM protein-sorting domain-containing protein</fullName>
    </submittedName>
</protein>
<feature type="chain" id="PRO_5044567026" evidence="2">
    <location>
        <begin position="28"/>
        <end position="248"/>
    </location>
</feature>
<dbReference type="GeneID" id="77255579"/>
<dbReference type="AlphaFoldDB" id="A0A1W6K8E1"/>
<reference evidence="4 6" key="1">
    <citation type="submission" date="2016-10" db="EMBL/GenBank/DDBJ databases">
        <authorList>
            <person name="Varghese N."/>
            <person name="Submissions S."/>
        </authorList>
    </citation>
    <scope>NUCLEOTIDE SEQUENCE [LARGE SCALE GENOMIC DNA]</scope>
    <source>
        <strain evidence="4 6">DSM 26291</strain>
    </source>
</reference>
<name>A0A1W6K8E1_9GAMM</name>
<dbReference type="STRING" id="1420917.AU15_10325"/>
<evidence type="ECO:0000256" key="2">
    <source>
        <dbReference type="SAM" id="SignalP"/>
    </source>
</evidence>
<reference evidence="3 5" key="2">
    <citation type="submission" date="2017-04" db="EMBL/GenBank/DDBJ databases">
        <title>Genome Sequence of Marinobacter salarius strain SMR5 Isolated from a culture of the Diatom Skeletonema marinoi.</title>
        <authorList>
            <person name="Topel M."/>
            <person name="Pinder M.I.M."/>
            <person name="Johansson O.N."/>
            <person name="Kourtchenko O."/>
            <person name="Godhe A."/>
            <person name="Clarke A.K."/>
        </authorList>
    </citation>
    <scope>NUCLEOTIDE SEQUENCE [LARGE SCALE GENOMIC DNA]</scope>
    <source>
        <strain evidence="3 5">SMR5</strain>
    </source>
</reference>
<sequence length="248" mass="26306">MHNLTRNSLTPCLLASALLFSSGNSSAALLDAFENGGFEGYTGNTNSFNSDVPPGWTTTEGTPDVFNAGTTMNNFAWQSSSTGGDFLHGIGWDGRAGSPYVESALQVGLEGLVIGQQYEISFEQSISNSAFSEAGGYWEIIFGTESQNSSAMEMPDLGTIADWMWETMIFTATAEIQTLEVIAHSTFGPRADLGIDSFFLGDPGTNPDNPDTPDVPPTASVPTPASLPLFALGLTGVLIAGLRRRRQC</sequence>
<evidence type="ECO:0000313" key="3">
    <source>
        <dbReference type="EMBL" id="ARM83698.1"/>
    </source>
</evidence>
<dbReference type="EMBL" id="CP020931">
    <property type="protein sequence ID" value="ARM83698.1"/>
    <property type="molecule type" value="Genomic_DNA"/>
</dbReference>